<dbReference type="AlphaFoldDB" id="A0ABD1ZI85"/>
<dbReference type="EMBL" id="JBHFFA010000001">
    <property type="protein sequence ID" value="KAL2649774.1"/>
    <property type="molecule type" value="Genomic_DNA"/>
</dbReference>
<sequence>MFAGTLVPFALWRVLFCLESTHLDKISSAGPDDGCRVGQKVWKFVGKRLLLFSISLLIYRETGSYLEMLFFVFRR</sequence>
<evidence type="ECO:0000256" key="1">
    <source>
        <dbReference type="SAM" id="SignalP"/>
    </source>
</evidence>
<proteinExistence type="predicted"/>
<keyword evidence="1" id="KW-0732">Signal</keyword>
<accession>A0ABD1ZI85</accession>
<keyword evidence="3" id="KW-1185">Reference proteome</keyword>
<evidence type="ECO:0000313" key="2">
    <source>
        <dbReference type="EMBL" id="KAL2649774.1"/>
    </source>
</evidence>
<feature type="signal peptide" evidence="1">
    <location>
        <begin position="1"/>
        <end position="17"/>
    </location>
</feature>
<gene>
    <name evidence="2" type="ORF">R1flu_017902</name>
</gene>
<feature type="chain" id="PRO_5044861634" description="Secreted protein" evidence="1">
    <location>
        <begin position="18"/>
        <end position="75"/>
    </location>
</feature>
<evidence type="ECO:0008006" key="4">
    <source>
        <dbReference type="Google" id="ProtNLM"/>
    </source>
</evidence>
<dbReference type="Proteomes" id="UP001605036">
    <property type="component" value="Unassembled WGS sequence"/>
</dbReference>
<evidence type="ECO:0000313" key="3">
    <source>
        <dbReference type="Proteomes" id="UP001605036"/>
    </source>
</evidence>
<protein>
    <recommendedName>
        <fullName evidence="4">Secreted protein</fullName>
    </recommendedName>
</protein>
<name>A0ABD1ZI85_9MARC</name>
<comment type="caution">
    <text evidence="2">The sequence shown here is derived from an EMBL/GenBank/DDBJ whole genome shotgun (WGS) entry which is preliminary data.</text>
</comment>
<organism evidence="2 3">
    <name type="scientific">Riccia fluitans</name>
    <dbReference type="NCBI Taxonomy" id="41844"/>
    <lineage>
        <taxon>Eukaryota</taxon>
        <taxon>Viridiplantae</taxon>
        <taxon>Streptophyta</taxon>
        <taxon>Embryophyta</taxon>
        <taxon>Marchantiophyta</taxon>
        <taxon>Marchantiopsida</taxon>
        <taxon>Marchantiidae</taxon>
        <taxon>Marchantiales</taxon>
        <taxon>Ricciaceae</taxon>
        <taxon>Riccia</taxon>
    </lineage>
</organism>
<reference evidence="2 3" key="1">
    <citation type="submission" date="2024-09" db="EMBL/GenBank/DDBJ databases">
        <title>Chromosome-scale assembly of Riccia fluitans.</title>
        <authorList>
            <person name="Paukszto L."/>
            <person name="Sawicki J."/>
            <person name="Karawczyk K."/>
            <person name="Piernik-Szablinska J."/>
            <person name="Szczecinska M."/>
            <person name="Mazdziarz M."/>
        </authorList>
    </citation>
    <scope>NUCLEOTIDE SEQUENCE [LARGE SCALE GENOMIC DNA]</scope>
    <source>
        <strain evidence="2">Rf_01</strain>
        <tissue evidence="2">Aerial parts of the thallus</tissue>
    </source>
</reference>